<name>A0A1F4W1R6_UNCKA</name>
<organism evidence="1 2">
    <name type="scientific">candidate division WWE3 bacterium RIFOXYA2_FULL_46_9</name>
    <dbReference type="NCBI Taxonomy" id="1802636"/>
    <lineage>
        <taxon>Bacteria</taxon>
        <taxon>Katanobacteria</taxon>
    </lineage>
</organism>
<dbReference type="AlphaFoldDB" id="A0A1F4W1R6"/>
<accession>A0A1F4W1R6</accession>
<dbReference type="Proteomes" id="UP000176614">
    <property type="component" value="Unassembled WGS sequence"/>
</dbReference>
<evidence type="ECO:0000313" key="2">
    <source>
        <dbReference type="Proteomes" id="UP000176614"/>
    </source>
</evidence>
<evidence type="ECO:0000313" key="1">
    <source>
        <dbReference type="EMBL" id="OGC63228.1"/>
    </source>
</evidence>
<gene>
    <name evidence="1" type="ORF">A2264_00875</name>
</gene>
<protein>
    <submittedName>
        <fullName evidence="1">Uncharacterized protein</fullName>
    </submittedName>
</protein>
<dbReference type="EMBL" id="MEVT01000008">
    <property type="protein sequence ID" value="OGC63228.1"/>
    <property type="molecule type" value="Genomic_DNA"/>
</dbReference>
<sequence length="129" mass="14680">MFRLVNGFNLSTKGKSVGFVIFIADTNGPGRMRNESFVLQDKSRNTVANFAASVLYKLEIGNYRWDKEVLSAHLGTEGPFVDLIEISREGSDIFPRMYKISSIRNPSVYVIVGEDVLKEFLTELKEYFE</sequence>
<reference evidence="1 2" key="1">
    <citation type="journal article" date="2016" name="Nat. Commun.">
        <title>Thousands of microbial genomes shed light on interconnected biogeochemical processes in an aquifer system.</title>
        <authorList>
            <person name="Anantharaman K."/>
            <person name="Brown C.T."/>
            <person name="Hug L.A."/>
            <person name="Sharon I."/>
            <person name="Castelle C.J."/>
            <person name="Probst A.J."/>
            <person name="Thomas B.C."/>
            <person name="Singh A."/>
            <person name="Wilkins M.J."/>
            <person name="Karaoz U."/>
            <person name="Brodie E.L."/>
            <person name="Williams K.H."/>
            <person name="Hubbard S.S."/>
            <person name="Banfield J.F."/>
        </authorList>
    </citation>
    <scope>NUCLEOTIDE SEQUENCE [LARGE SCALE GENOMIC DNA]</scope>
</reference>
<proteinExistence type="predicted"/>
<comment type="caution">
    <text evidence="1">The sequence shown here is derived from an EMBL/GenBank/DDBJ whole genome shotgun (WGS) entry which is preliminary data.</text>
</comment>